<gene>
    <name evidence="2" type="ORF">EJV47_24925</name>
</gene>
<keyword evidence="1" id="KW-0479">Metal-binding</keyword>
<dbReference type="AlphaFoldDB" id="A0A431TVP6"/>
<comment type="cofactor">
    <cofactor evidence="1">
        <name>Mg(2+)</name>
        <dbReference type="ChEBI" id="CHEBI:18420"/>
    </cofactor>
    <text evidence="1">Binds 2 magnesium ions per subunit.</text>
</comment>
<dbReference type="InterPro" id="IPR050792">
    <property type="entry name" value="ADP-ribosylglycohydrolase"/>
</dbReference>
<feature type="binding site" evidence="1">
    <location>
        <position position="269"/>
    </location>
    <ligand>
        <name>Mg(2+)</name>
        <dbReference type="ChEBI" id="CHEBI:18420"/>
        <label>1</label>
    </ligand>
</feature>
<dbReference type="Pfam" id="PF03747">
    <property type="entry name" value="ADP_ribosyl_GH"/>
    <property type="match status" value="1"/>
</dbReference>
<sequence length="308" mass="32657">MHPTHRLHLAHQSLRGLALGDAFGDSFFGDEDAVLRAIAARRVPAATRWEFTDDTVMAIAVVDVLARYGRIEPDALARRFAENYHLDPRRGYGATAHRVLREIGEGRPWREVSAAVFDGQGSMGNGAAMRAAPIGAYFHDDAARLIEQATLSAEVTHLNAEGVAGAVAVALAAGLAVRLGQAGEVLRGEEFIDGVYQQLPGGTDTKAKIGKARSLPGSYRVATAAAVLGNGSRLLAQDTVPFALWVIAHRLDNFAAALWTAVAALGDRDTIGAIVGSVVSLRADAATVPADWQQAVESVDESSFWGRV</sequence>
<feature type="binding site" evidence="1">
    <location>
        <position position="52"/>
    </location>
    <ligand>
        <name>Mg(2+)</name>
        <dbReference type="ChEBI" id="CHEBI:18420"/>
        <label>1</label>
    </ligand>
</feature>
<evidence type="ECO:0000256" key="1">
    <source>
        <dbReference type="PIRSR" id="PIRSR605502-1"/>
    </source>
</evidence>
<feature type="binding site" evidence="1">
    <location>
        <position position="270"/>
    </location>
    <ligand>
        <name>Mg(2+)</name>
        <dbReference type="ChEBI" id="CHEBI:18420"/>
        <label>1</label>
    </ligand>
</feature>
<dbReference type="OrthoDB" id="9798107at2"/>
<dbReference type="RefSeq" id="WP_126695939.1">
    <property type="nucleotide sequence ID" value="NZ_RXOF01000020.1"/>
</dbReference>
<comment type="caution">
    <text evidence="2">The sequence shown here is derived from an EMBL/GenBank/DDBJ whole genome shotgun (WGS) entry which is preliminary data.</text>
</comment>
<feature type="binding site" evidence="1">
    <location>
        <position position="54"/>
    </location>
    <ligand>
        <name>Mg(2+)</name>
        <dbReference type="ChEBI" id="CHEBI:18420"/>
        <label>1</label>
    </ligand>
</feature>
<feature type="binding site" evidence="1">
    <location>
        <position position="267"/>
    </location>
    <ligand>
        <name>Mg(2+)</name>
        <dbReference type="ChEBI" id="CHEBI:18420"/>
        <label>1</label>
    </ligand>
</feature>
<reference evidence="2 3" key="1">
    <citation type="submission" date="2018-12" db="EMBL/GenBank/DDBJ databases">
        <title>Hymenobacter gummosus sp. nov., isolated from a spring.</title>
        <authorList>
            <person name="Nie L."/>
        </authorList>
    </citation>
    <scope>NUCLEOTIDE SEQUENCE [LARGE SCALE GENOMIC DNA]</scope>
    <source>
        <strain evidence="2 3">KCTC 52166</strain>
    </source>
</reference>
<name>A0A431TVP6_9BACT</name>
<dbReference type="PANTHER" id="PTHR16222:SF12">
    <property type="entry name" value="ADP-RIBOSYLGLYCOHYDROLASE-RELATED"/>
    <property type="match status" value="1"/>
</dbReference>
<dbReference type="GO" id="GO:0046872">
    <property type="term" value="F:metal ion binding"/>
    <property type="evidence" value="ECO:0007669"/>
    <property type="project" value="UniProtKB-KW"/>
</dbReference>
<dbReference type="InterPro" id="IPR036705">
    <property type="entry name" value="Ribosyl_crysJ1_sf"/>
</dbReference>
<accession>A0A431TVP6</accession>
<dbReference type="InterPro" id="IPR005502">
    <property type="entry name" value="Ribosyl_crysJ1"/>
</dbReference>
<dbReference type="PANTHER" id="PTHR16222">
    <property type="entry name" value="ADP-RIBOSYLGLYCOHYDROLASE"/>
    <property type="match status" value="1"/>
</dbReference>
<protein>
    <submittedName>
        <fullName evidence="2">Crystallin J1</fullName>
    </submittedName>
</protein>
<dbReference type="EMBL" id="RXOF01000020">
    <property type="protein sequence ID" value="RTQ45387.1"/>
    <property type="molecule type" value="Genomic_DNA"/>
</dbReference>
<evidence type="ECO:0000313" key="2">
    <source>
        <dbReference type="EMBL" id="RTQ45387.1"/>
    </source>
</evidence>
<dbReference type="Gene3D" id="1.10.4080.10">
    <property type="entry name" value="ADP-ribosylation/Crystallin J1"/>
    <property type="match status" value="1"/>
</dbReference>
<proteinExistence type="predicted"/>
<dbReference type="Proteomes" id="UP000282184">
    <property type="component" value="Unassembled WGS sequence"/>
</dbReference>
<organism evidence="2 3">
    <name type="scientific">Hymenobacter gummosus</name>
    <dbReference type="NCBI Taxonomy" id="1776032"/>
    <lineage>
        <taxon>Bacteria</taxon>
        <taxon>Pseudomonadati</taxon>
        <taxon>Bacteroidota</taxon>
        <taxon>Cytophagia</taxon>
        <taxon>Cytophagales</taxon>
        <taxon>Hymenobacteraceae</taxon>
        <taxon>Hymenobacter</taxon>
    </lineage>
</organism>
<keyword evidence="3" id="KW-1185">Reference proteome</keyword>
<evidence type="ECO:0000313" key="3">
    <source>
        <dbReference type="Proteomes" id="UP000282184"/>
    </source>
</evidence>
<keyword evidence="1" id="KW-0460">Magnesium</keyword>
<dbReference type="SUPFAM" id="SSF101478">
    <property type="entry name" value="ADP-ribosylglycohydrolase"/>
    <property type="match status" value="1"/>
</dbReference>
<feature type="binding site" evidence="1">
    <location>
        <position position="53"/>
    </location>
    <ligand>
        <name>Mg(2+)</name>
        <dbReference type="ChEBI" id="CHEBI:18420"/>
        <label>1</label>
    </ligand>
</feature>